<feature type="compositionally biased region" description="Low complexity" evidence="7">
    <location>
        <begin position="368"/>
        <end position="395"/>
    </location>
</feature>
<keyword evidence="5" id="KW-0804">Transcription</keyword>
<name>A0AAV0BEU3_PHAPC</name>
<evidence type="ECO:0000313" key="10">
    <source>
        <dbReference type="Proteomes" id="UP001153365"/>
    </source>
</evidence>
<evidence type="ECO:0000256" key="2">
    <source>
        <dbReference type="ARBA" id="ARBA00022771"/>
    </source>
</evidence>
<feature type="region of interest" description="Disordered" evidence="7">
    <location>
        <begin position="77"/>
        <end position="176"/>
    </location>
</feature>
<protein>
    <submittedName>
        <fullName evidence="9">Expressed protein</fullName>
    </submittedName>
</protein>
<feature type="compositionally biased region" description="Low complexity" evidence="7">
    <location>
        <begin position="406"/>
        <end position="417"/>
    </location>
</feature>
<dbReference type="SMART" id="SM00401">
    <property type="entry name" value="ZnF_GATA"/>
    <property type="match status" value="1"/>
</dbReference>
<keyword evidence="3" id="KW-0862">Zinc</keyword>
<dbReference type="GO" id="GO:0043565">
    <property type="term" value="F:sequence-specific DNA binding"/>
    <property type="evidence" value="ECO:0007669"/>
    <property type="project" value="InterPro"/>
</dbReference>
<feature type="region of interest" description="Disordered" evidence="7">
    <location>
        <begin position="368"/>
        <end position="475"/>
    </location>
</feature>
<feature type="compositionally biased region" description="Polar residues" evidence="7">
    <location>
        <begin position="77"/>
        <end position="96"/>
    </location>
</feature>
<dbReference type="Gene3D" id="3.30.50.10">
    <property type="entry name" value="Erythroid Transcription Factor GATA-1, subunit A"/>
    <property type="match status" value="1"/>
</dbReference>
<evidence type="ECO:0000256" key="6">
    <source>
        <dbReference type="PROSITE-ProRule" id="PRU00094"/>
    </source>
</evidence>
<evidence type="ECO:0000256" key="5">
    <source>
        <dbReference type="ARBA" id="ARBA00023163"/>
    </source>
</evidence>
<dbReference type="GO" id="GO:0008270">
    <property type="term" value="F:zinc ion binding"/>
    <property type="evidence" value="ECO:0007669"/>
    <property type="project" value="UniProtKB-KW"/>
</dbReference>
<dbReference type="InterPro" id="IPR000679">
    <property type="entry name" value="Znf_GATA"/>
</dbReference>
<dbReference type="Proteomes" id="UP001153365">
    <property type="component" value="Unassembled WGS sequence"/>
</dbReference>
<evidence type="ECO:0000256" key="3">
    <source>
        <dbReference type="ARBA" id="ARBA00022833"/>
    </source>
</evidence>
<dbReference type="PANTHER" id="PTHR47172">
    <property type="entry name" value="OS01G0976800 PROTEIN"/>
    <property type="match status" value="1"/>
</dbReference>
<feature type="region of interest" description="Disordered" evidence="7">
    <location>
        <begin position="1"/>
        <end position="41"/>
    </location>
</feature>
<keyword evidence="10" id="KW-1185">Reference proteome</keyword>
<dbReference type="PROSITE" id="PS50114">
    <property type="entry name" value="GATA_ZN_FINGER_2"/>
    <property type="match status" value="1"/>
</dbReference>
<evidence type="ECO:0000259" key="8">
    <source>
        <dbReference type="PROSITE" id="PS50114"/>
    </source>
</evidence>
<keyword evidence="2 6" id="KW-0863">Zinc-finger</keyword>
<gene>
    <name evidence="9" type="ORF">PPACK8108_LOCUS19499</name>
</gene>
<evidence type="ECO:0000256" key="1">
    <source>
        <dbReference type="ARBA" id="ARBA00022723"/>
    </source>
</evidence>
<evidence type="ECO:0000256" key="4">
    <source>
        <dbReference type="ARBA" id="ARBA00023015"/>
    </source>
</evidence>
<accession>A0AAV0BEU3</accession>
<dbReference type="CDD" id="cd00202">
    <property type="entry name" value="ZnF_GATA"/>
    <property type="match status" value="1"/>
</dbReference>
<keyword evidence="1" id="KW-0479">Metal-binding</keyword>
<feature type="compositionally biased region" description="Polar residues" evidence="7">
    <location>
        <begin position="109"/>
        <end position="123"/>
    </location>
</feature>
<keyword evidence="4" id="KW-0805">Transcription regulation</keyword>
<feature type="domain" description="GATA-type" evidence="8">
    <location>
        <begin position="290"/>
        <end position="350"/>
    </location>
</feature>
<dbReference type="InterPro" id="IPR013088">
    <property type="entry name" value="Znf_NHR/GATA"/>
</dbReference>
<feature type="compositionally biased region" description="Low complexity" evidence="7">
    <location>
        <begin position="133"/>
        <end position="147"/>
    </location>
</feature>
<proteinExistence type="predicted"/>
<dbReference type="EMBL" id="CALTRL010005704">
    <property type="protein sequence ID" value="CAH7685030.1"/>
    <property type="molecule type" value="Genomic_DNA"/>
</dbReference>
<feature type="compositionally biased region" description="Polar residues" evidence="7">
    <location>
        <begin position="154"/>
        <end position="175"/>
    </location>
</feature>
<reference evidence="9" key="1">
    <citation type="submission" date="2022-06" db="EMBL/GenBank/DDBJ databases">
        <authorList>
            <consortium name="SYNGENTA / RWTH Aachen University"/>
        </authorList>
    </citation>
    <scope>NUCLEOTIDE SEQUENCE</scope>
</reference>
<dbReference type="PANTHER" id="PTHR47172:SF24">
    <property type="entry name" value="GATA ZINC FINGER DOMAIN-CONTAINING PROTEIN 14-RELATED"/>
    <property type="match status" value="1"/>
</dbReference>
<feature type="compositionally biased region" description="Polar residues" evidence="7">
    <location>
        <begin position="7"/>
        <end position="29"/>
    </location>
</feature>
<dbReference type="SUPFAM" id="SSF57716">
    <property type="entry name" value="Glucocorticoid receptor-like (DNA-binding domain)"/>
    <property type="match status" value="1"/>
</dbReference>
<dbReference type="GO" id="GO:0006355">
    <property type="term" value="P:regulation of DNA-templated transcription"/>
    <property type="evidence" value="ECO:0007669"/>
    <property type="project" value="InterPro"/>
</dbReference>
<comment type="caution">
    <text evidence="9">The sequence shown here is derived from an EMBL/GenBank/DDBJ whole genome shotgun (WGS) entry which is preliminary data.</text>
</comment>
<evidence type="ECO:0000256" key="7">
    <source>
        <dbReference type="SAM" id="MobiDB-lite"/>
    </source>
</evidence>
<dbReference type="Pfam" id="PF00320">
    <property type="entry name" value="GATA"/>
    <property type="match status" value="1"/>
</dbReference>
<dbReference type="AlphaFoldDB" id="A0AAV0BEU3"/>
<evidence type="ECO:0000313" key="9">
    <source>
        <dbReference type="EMBL" id="CAH7685030.1"/>
    </source>
</evidence>
<organism evidence="9 10">
    <name type="scientific">Phakopsora pachyrhizi</name>
    <name type="common">Asian soybean rust disease fungus</name>
    <dbReference type="NCBI Taxonomy" id="170000"/>
    <lineage>
        <taxon>Eukaryota</taxon>
        <taxon>Fungi</taxon>
        <taxon>Dikarya</taxon>
        <taxon>Basidiomycota</taxon>
        <taxon>Pucciniomycotina</taxon>
        <taxon>Pucciniomycetes</taxon>
        <taxon>Pucciniales</taxon>
        <taxon>Phakopsoraceae</taxon>
        <taxon>Phakopsora</taxon>
    </lineage>
</organism>
<sequence length="475" mass="50768">MPEADKFQSNCTQRHPSSSRRQSIINMSPSEHGPISPFAHFPYESGINTLTLASPREGILGDEGNAAYSQLSGHYQLGAGSQSGHGSPASNQSSPNPYADFSALPLSPPSTGGTMSSFISQQRHSPHGNLTHPQPLSPIDLSSSSPSGFEFSRPTRSSQGHTPSQLRRGSHSATVAESVCDRRTSAASSALRNFNSSFVYSNYAPLDSSLNANSSSYFNPGLQGCASHQSCILLDPSRQLNQSAILKHSPALVRSGAPMELPASLQLPLQAMGPPFPAPSKLATRQYRKKTPPEACAVCGTNQTPEWRKGPSGLRTLCNACGLTAAKQTVPEPQTLEEVWKQLLEIGLSRFRGNYDLTDQRKAQAAQNWASQSQFPARQSQSGRSYSASGRSSPSTKPPNRIAYASSGSQQSKSNGSTRAPVDINAAQQLFSMSRGREISLESPVTFSSPELQPPCPTRSMRPYDVPSPSHGGSN</sequence>